<dbReference type="Proteomes" id="UP000286415">
    <property type="component" value="Unassembled WGS sequence"/>
</dbReference>
<dbReference type="InterPro" id="IPR036284">
    <property type="entry name" value="GGL_sf"/>
</dbReference>
<dbReference type="SMART" id="SM01224">
    <property type="entry name" value="G_gamma"/>
    <property type="match status" value="1"/>
</dbReference>
<evidence type="ECO:0000313" key="1">
    <source>
        <dbReference type="EMBL" id="KAG5444878.1"/>
    </source>
</evidence>
<name>A0A419PU30_CLOSI</name>
<sequence length="212" mass="23757">MRAATSGIPVWTPIMYLTAAAFEAYAKCICLAEPLRSLWTQKSNRPIGTGSPNAWLLLRFRLLTLTGDKYPKRYSTPEGLPAVQLIQALGLRWDNGFAETQFHASPEARYNGLLAQTGKLDKSEGSKQSHLLPYHSTSMDGEAPIIDPRQSEIEQKRMDIACIKRNLEMSRMPLSETIVAISNHCFENAQSDPLLFPPKDNPYKPKRTCFAC</sequence>
<proteinExistence type="predicted"/>
<dbReference type="PROSITE" id="PS50058">
    <property type="entry name" value="G_PROTEIN_GAMMA"/>
    <property type="match status" value="1"/>
</dbReference>
<dbReference type="AlphaFoldDB" id="A0A419PU30"/>
<comment type="caution">
    <text evidence="1">The sequence shown here is derived from an EMBL/GenBank/DDBJ whole genome shotgun (WGS) entry which is preliminary data.</text>
</comment>
<dbReference type="EMBL" id="NIRI02000056">
    <property type="protein sequence ID" value="KAG5444878.1"/>
    <property type="molecule type" value="Genomic_DNA"/>
</dbReference>
<accession>A0A419PU30</accession>
<dbReference type="GO" id="GO:0007186">
    <property type="term" value="P:G protein-coupled receptor signaling pathway"/>
    <property type="evidence" value="ECO:0007669"/>
    <property type="project" value="InterPro"/>
</dbReference>
<dbReference type="InParanoid" id="A0A419PU30"/>
<keyword evidence="2" id="KW-1185">Reference proteome</keyword>
<organism evidence="1 2">
    <name type="scientific">Clonorchis sinensis</name>
    <name type="common">Chinese liver fluke</name>
    <dbReference type="NCBI Taxonomy" id="79923"/>
    <lineage>
        <taxon>Eukaryota</taxon>
        <taxon>Metazoa</taxon>
        <taxon>Spiralia</taxon>
        <taxon>Lophotrochozoa</taxon>
        <taxon>Platyhelminthes</taxon>
        <taxon>Trematoda</taxon>
        <taxon>Digenea</taxon>
        <taxon>Opisthorchiida</taxon>
        <taxon>Opisthorchiata</taxon>
        <taxon>Opisthorchiidae</taxon>
        <taxon>Clonorchis</taxon>
    </lineage>
</organism>
<reference evidence="1 2" key="2">
    <citation type="journal article" date="2021" name="Genomics">
        <title>High-quality reference genome for Clonorchis sinensis.</title>
        <authorList>
            <person name="Young N.D."/>
            <person name="Stroehlein A.J."/>
            <person name="Kinkar L."/>
            <person name="Wang T."/>
            <person name="Sohn W.M."/>
            <person name="Chang B.C.H."/>
            <person name="Kaur P."/>
            <person name="Weisz D."/>
            <person name="Dudchenko O."/>
            <person name="Aiden E.L."/>
            <person name="Korhonen P.K."/>
            <person name="Gasser R.B."/>
        </authorList>
    </citation>
    <scope>NUCLEOTIDE SEQUENCE [LARGE SCALE GENOMIC DNA]</scope>
    <source>
        <strain evidence="1">Cs-k2</strain>
    </source>
</reference>
<gene>
    <name evidence="1" type="ORF">CSKR_103609</name>
</gene>
<dbReference type="SUPFAM" id="SSF48670">
    <property type="entry name" value="Transducin (heterotrimeric G protein), gamma chain"/>
    <property type="match status" value="1"/>
</dbReference>
<evidence type="ECO:0000313" key="2">
    <source>
        <dbReference type="Proteomes" id="UP000286415"/>
    </source>
</evidence>
<protein>
    <submittedName>
        <fullName evidence="1">Uncharacterized protein</fullName>
    </submittedName>
</protein>
<reference evidence="1 2" key="1">
    <citation type="journal article" date="2018" name="Biotechnol. Adv.">
        <title>Improved genomic resources and new bioinformatic workflow for the carcinogenic parasite Clonorchis sinensis: Biotechnological implications.</title>
        <authorList>
            <person name="Wang D."/>
            <person name="Korhonen P.K."/>
            <person name="Gasser R.B."/>
            <person name="Young N.D."/>
        </authorList>
    </citation>
    <scope>NUCLEOTIDE SEQUENCE [LARGE SCALE GENOMIC DNA]</scope>
    <source>
        <strain evidence="1">Cs-k2</strain>
    </source>
</reference>
<dbReference type="InterPro" id="IPR015898">
    <property type="entry name" value="G-protein_gamma-like_dom"/>
</dbReference>
<dbReference type="Gene3D" id="4.10.260.10">
    <property type="entry name" value="Transducin (heterotrimeric G protein), gamma chain"/>
    <property type="match status" value="1"/>
</dbReference>
<dbReference type="OrthoDB" id="6264244at2759"/>
<dbReference type="Pfam" id="PF00631">
    <property type="entry name" value="G-gamma"/>
    <property type="match status" value="1"/>
</dbReference>